<feature type="domain" description="DNA methylase N-4/N-6" evidence="9">
    <location>
        <begin position="34"/>
        <end position="309"/>
    </location>
</feature>
<dbReference type="InterPro" id="IPR029063">
    <property type="entry name" value="SAM-dependent_MTases_sf"/>
</dbReference>
<dbReference type="PROSITE" id="PS00093">
    <property type="entry name" value="N4_MTASE"/>
    <property type="match status" value="1"/>
</dbReference>
<evidence type="ECO:0000256" key="7">
    <source>
        <dbReference type="ARBA" id="ARBA00049120"/>
    </source>
</evidence>
<evidence type="ECO:0000256" key="4">
    <source>
        <dbReference type="ARBA" id="ARBA00022691"/>
    </source>
</evidence>
<dbReference type="RefSeq" id="WP_272437645.1">
    <property type="nucleotide sequence ID" value="NZ_JAMQKB010000022.1"/>
</dbReference>
<evidence type="ECO:0000313" key="11">
    <source>
        <dbReference type="Proteomes" id="UP001145050"/>
    </source>
</evidence>
<comment type="similarity">
    <text evidence="1">Belongs to the N(4)/N(6)-methyltransferase family. N(4) subfamily.</text>
</comment>
<evidence type="ECO:0000256" key="1">
    <source>
        <dbReference type="ARBA" id="ARBA00010203"/>
    </source>
</evidence>
<keyword evidence="3" id="KW-0808">Transferase</keyword>
<dbReference type="EC" id="2.1.1.-" evidence="8"/>
<evidence type="ECO:0000256" key="2">
    <source>
        <dbReference type="ARBA" id="ARBA00022603"/>
    </source>
</evidence>
<evidence type="ECO:0000256" key="5">
    <source>
        <dbReference type="ARBA" id="ARBA00022747"/>
    </source>
</evidence>
<proteinExistence type="inferred from homology"/>
<dbReference type="InterPro" id="IPR002941">
    <property type="entry name" value="DNA_methylase_N4/N6"/>
</dbReference>
<dbReference type="Pfam" id="PF01555">
    <property type="entry name" value="N6_N4_Mtase"/>
    <property type="match status" value="1"/>
</dbReference>
<dbReference type="Gene3D" id="3.40.50.150">
    <property type="entry name" value="Vaccinia Virus protein VP39"/>
    <property type="match status" value="1"/>
</dbReference>
<evidence type="ECO:0000313" key="10">
    <source>
        <dbReference type="EMBL" id="MDC3425827.1"/>
    </source>
</evidence>
<dbReference type="SUPFAM" id="SSF53335">
    <property type="entry name" value="S-adenosyl-L-methionine-dependent methyltransferases"/>
    <property type="match status" value="1"/>
</dbReference>
<keyword evidence="6" id="KW-0238">DNA-binding</keyword>
<comment type="catalytic activity">
    <reaction evidence="7">
        <text>a 2'-deoxycytidine in DNA + S-adenosyl-L-methionine = an N(4)-methyl-2'-deoxycytidine in DNA + S-adenosyl-L-homocysteine + H(+)</text>
        <dbReference type="Rhea" id="RHEA:16857"/>
        <dbReference type="Rhea" id="RHEA-COMP:11369"/>
        <dbReference type="Rhea" id="RHEA-COMP:13674"/>
        <dbReference type="ChEBI" id="CHEBI:15378"/>
        <dbReference type="ChEBI" id="CHEBI:57856"/>
        <dbReference type="ChEBI" id="CHEBI:59789"/>
        <dbReference type="ChEBI" id="CHEBI:85452"/>
        <dbReference type="ChEBI" id="CHEBI:137933"/>
        <dbReference type="EC" id="2.1.1.113"/>
    </reaction>
</comment>
<evidence type="ECO:0000256" key="3">
    <source>
        <dbReference type="ARBA" id="ARBA00022679"/>
    </source>
</evidence>
<organism evidence="10 11">
    <name type="scientific">Terrihalobacillus insolitus</name>
    <dbReference type="NCBI Taxonomy" id="2950438"/>
    <lineage>
        <taxon>Bacteria</taxon>
        <taxon>Bacillati</taxon>
        <taxon>Bacillota</taxon>
        <taxon>Bacilli</taxon>
        <taxon>Bacillales</taxon>
        <taxon>Bacillaceae</taxon>
        <taxon>Terrihalobacillus</taxon>
    </lineage>
</organism>
<evidence type="ECO:0000259" key="9">
    <source>
        <dbReference type="Pfam" id="PF01555"/>
    </source>
</evidence>
<keyword evidence="4" id="KW-0949">S-adenosyl-L-methionine</keyword>
<keyword evidence="5" id="KW-0680">Restriction system</keyword>
<accession>A0A9X4AMV2</accession>
<dbReference type="InterPro" id="IPR017985">
    <property type="entry name" value="MeTrfase_CN4_CS"/>
</dbReference>
<sequence>MTNLFYETSLGKYYLDRAEDFINSEEGAKFHGRVQLLITSPPFPLNKKKKYGNLKGEEYRAWFSNLSEAFSKLLTDDGSIVIEMGNSWEAERPVYSTLHLESLLGFLKNQKANLNLCQEFICYNPSRLPSPAQWVTVNRFRTIDSYTHVWWMSKSDTPKADNSKVLRPYSASMKRLLKKQKYNSGKRPSEHDIGETSFLKDNGGSIMPNVLEIEQIDETRERRVPGNIFSISNTNSSDFFLKACRERGITPHPARMPLELVQFFVEFLTDKGDLVFDPFAGSNTTGFIAEKLERNWVATEVMKDYGEQSMVRFEDPNLDTTLSKK</sequence>
<dbReference type="GO" id="GO:0009307">
    <property type="term" value="P:DNA restriction-modification system"/>
    <property type="evidence" value="ECO:0007669"/>
    <property type="project" value="UniProtKB-KW"/>
</dbReference>
<dbReference type="AlphaFoldDB" id="A0A9X4AMV2"/>
<dbReference type="InterPro" id="IPR001091">
    <property type="entry name" value="RM_Methyltransferase"/>
</dbReference>
<evidence type="ECO:0000256" key="6">
    <source>
        <dbReference type="ARBA" id="ARBA00023125"/>
    </source>
</evidence>
<protein>
    <recommendedName>
        <fullName evidence="8">Methyltransferase</fullName>
        <ecNumber evidence="8">2.1.1.-</ecNumber>
    </recommendedName>
</protein>
<name>A0A9X4AMV2_9BACI</name>
<dbReference type="GO" id="GO:0008170">
    <property type="term" value="F:N-methyltransferase activity"/>
    <property type="evidence" value="ECO:0007669"/>
    <property type="project" value="InterPro"/>
</dbReference>
<dbReference type="PRINTS" id="PR00508">
    <property type="entry name" value="S21N4MTFRASE"/>
</dbReference>
<keyword evidence="2" id="KW-0489">Methyltransferase</keyword>
<dbReference type="GO" id="GO:0015667">
    <property type="term" value="F:site-specific DNA-methyltransferase (cytosine-N4-specific) activity"/>
    <property type="evidence" value="ECO:0007669"/>
    <property type="project" value="UniProtKB-EC"/>
</dbReference>
<gene>
    <name evidence="10" type="ORF">NC797_15065</name>
</gene>
<keyword evidence="11" id="KW-1185">Reference proteome</keyword>
<dbReference type="GO" id="GO:0032259">
    <property type="term" value="P:methylation"/>
    <property type="evidence" value="ECO:0007669"/>
    <property type="project" value="UniProtKB-KW"/>
</dbReference>
<reference evidence="10" key="1">
    <citation type="submission" date="2022-06" db="EMBL/GenBank/DDBJ databases">
        <title>Aquibacillus sp. a new bacterium isolated from soil saline samples.</title>
        <authorList>
            <person name="Galisteo C."/>
            <person name="De La Haba R."/>
            <person name="Sanchez-Porro C."/>
            <person name="Ventosa A."/>
        </authorList>
    </citation>
    <scope>NUCLEOTIDE SEQUENCE</scope>
    <source>
        <strain evidence="10">3ASR75-11</strain>
    </source>
</reference>
<dbReference type="EMBL" id="JAMQKB010000022">
    <property type="protein sequence ID" value="MDC3425827.1"/>
    <property type="molecule type" value="Genomic_DNA"/>
</dbReference>
<dbReference type="Proteomes" id="UP001145050">
    <property type="component" value="Unassembled WGS sequence"/>
</dbReference>
<comment type="caution">
    <text evidence="10">The sequence shown here is derived from an EMBL/GenBank/DDBJ whole genome shotgun (WGS) entry which is preliminary data.</text>
</comment>
<dbReference type="GO" id="GO:0003677">
    <property type="term" value="F:DNA binding"/>
    <property type="evidence" value="ECO:0007669"/>
    <property type="project" value="UniProtKB-KW"/>
</dbReference>
<evidence type="ECO:0000256" key="8">
    <source>
        <dbReference type="RuleBase" id="RU362026"/>
    </source>
</evidence>